<evidence type="ECO:0000256" key="3">
    <source>
        <dbReference type="ARBA" id="ARBA00018111"/>
    </source>
</evidence>
<feature type="domain" description="RecX second three-helical" evidence="6">
    <location>
        <begin position="112"/>
        <end position="153"/>
    </location>
</feature>
<proteinExistence type="inferred from homology"/>
<evidence type="ECO:0000259" key="8">
    <source>
        <dbReference type="Pfam" id="PF21982"/>
    </source>
</evidence>
<name>A0ABY8J1H6_9BACI</name>
<evidence type="ECO:0000256" key="1">
    <source>
        <dbReference type="ARBA" id="ARBA00004496"/>
    </source>
</evidence>
<evidence type="ECO:0000256" key="4">
    <source>
        <dbReference type="ARBA" id="ARBA00022490"/>
    </source>
</evidence>
<evidence type="ECO:0000313" key="9">
    <source>
        <dbReference type="EMBL" id="WFT75907.1"/>
    </source>
</evidence>
<evidence type="ECO:0000313" key="10">
    <source>
        <dbReference type="Proteomes" id="UP001221597"/>
    </source>
</evidence>
<dbReference type="HAMAP" id="MF_01114">
    <property type="entry name" value="RecX"/>
    <property type="match status" value="1"/>
</dbReference>
<feature type="domain" description="RecX first three-helical" evidence="8">
    <location>
        <begin position="67"/>
        <end position="105"/>
    </location>
</feature>
<keyword evidence="4 5" id="KW-0963">Cytoplasm</keyword>
<evidence type="ECO:0000259" key="7">
    <source>
        <dbReference type="Pfam" id="PF21981"/>
    </source>
</evidence>
<comment type="similarity">
    <text evidence="2 5">Belongs to the RecX family.</text>
</comment>
<dbReference type="PANTHER" id="PTHR33602:SF1">
    <property type="entry name" value="REGULATORY PROTEIN RECX FAMILY PROTEIN"/>
    <property type="match status" value="1"/>
</dbReference>
<dbReference type="Pfam" id="PF02631">
    <property type="entry name" value="RecX_HTH2"/>
    <property type="match status" value="1"/>
</dbReference>
<keyword evidence="10" id="KW-1185">Reference proteome</keyword>
<reference evidence="9 10" key="1">
    <citation type="submission" date="2023-04" db="EMBL/GenBank/DDBJ databases">
        <title>Genome sequence of Halobacillus naozhouensis KACC 21980.</title>
        <authorList>
            <person name="Kim S."/>
            <person name="Heo J."/>
            <person name="Kwon S.-W."/>
        </authorList>
    </citation>
    <scope>NUCLEOTIDE SEQUENCE [LARGE SCALE GENOMIC DNA]</scope>
    <source>
        <strain evidence="9 10">KCTC 13234</strain>
    </source>
</reference>
<protein>
    <recommendedName>
        <fullName evidence="3 5">Regulatory protein RecX</fullName>
    </recommendedName>
</protein>
<dbReference type="Gene3D" id="1.10.10.10">
    <property type="entry name" value="Winged helix-like DNA-binding domain superfamily/Winged helix DNA-binding domain"/>
    <property type="match status" value="4"/>
</dbReference>
<evidence type="ECO:0000259" key="6">
    <source>
        <dbReference type="Pfam" id="PF02631"/>
    </source>
</evidence>
<accession>A0ABY8J1H6</accession>
<gene>
    <name evidence="5 9" type="primary">recX</name>
    <name evidence="9" type="ORF">P9989_05855</name>
</gene>
<dbReference type="InterPro" id="IPR036388">
    <property type="entry name" value="WH-like_DNA-bd_sf"/>
</dbReference>
<dbReference type="NCBIfam" id="NF010733">
    <property type="entry name" value="PRK14135.1"/>
    <property type="match status" value="1"/>
</dbReference>
<dbReference type="InterPro" id="IPR053924">
    <property type="entry name" value="RecX_HTH_2nd"/>
</dbReference>
<dbReference type="Proteomes" id="UP001221597">
    <property type="component" value="Chromosome"/>
</dbReference>
<feature type="domain" description="RecX third three-helical" evidence="7">
    <location>
        <begin position="162"/>
        <end position="205"/>
    </location>
</feature>
<dbReference type="PANTHER" id="PTHR33602">
    <property type="entry name" value="REGULATORY PROTEIN RECX FAMILY PROTEIN"/>
    <property type="match status" value="1"/>
</dbReference>
<dbReference type="EMBL" id="CP121671">
    <property type="protein sequence ID" value="WFT75907.1"/>
    <property type="molecule type" value="Genomic_DNA"/>
</dbReference>
<organism evidence="9 10">
    <name type="scientific">Halobacillus naozhouensis</name>
    <dbReference type="NCBI Taxonomy" id="554880"/>
    <lineage>
        <taxon>Bacteria</taxon>
        <taxon>Bacillati</taxon>
        <taxon>Bacillota</taxon>
        <taxon>Bacilli</taxon>
        <taxon>Bacillales</taxon>
        <taxon>Bacillaceae</taxon>
        <taxon>Halobacillus</taxon>
    </lineage>
</organism>
<dbReference type="Pfam" id="PF21982">
    <property type="entry name" value="RecX_HTH1"/>
    <property type="match status" value="1"/>
</dbReference>
<sequence length="271" mass="31803">MPKITRITTQKKSKNRYNIFLDHGQGEAYGFSVDEELLVKFHLRKSMEIDESMIAALIQKDTIHKTYTLAIHYLSYRMRSEKEIRDYLVKKEADDEQIDEVMNRLREEKLVDDQEFANSLVRTRVQTSSKGPLLVKKELIEKGVSASGAEEALQFFPFDKAVEKALKFAEKKAASEKKKSQRQLIQTIQQNLMQKGFQSDVIKEVFEQLPEEEGEDTEWEAIVYQGEKLLKKFERKAEGYELKQKIKTGLYRKGFSFDLIERFIEEKINER</sequence>
<dbReference type="InterPro" id="IPR003783">
    <property type="entry name" value="Regulatory_RecX"/>
</dbReference>
<evidence type="ECO:0000256" key="5">
    <source>
        <dbReference type="HAMAP-Rule" id="MF_01114"/>
    </source>
</evidence>
<dbReference type="InterPro" id="IPR053926">
    <property type="entry name" value="RecX_HTH_1st"/>
</dbReference>
<comment type="subcellular location">
    <subcellularLocation>
        <location evidence="1 5">Cytoplasm</location>
    </subcellularLocation>
</comment>
<dbReference type="Pfam" id="PF21981">
    <property type="entry name" value="RecX_HTH3"/>
    <property type="match status" value="2"/>
</dbReference>
<comment type="function">
    <text evidence="5">Modulates RecA activity.</text>
</comment>
<dbReference type="InterPro" id="IPR053925">
    <property type="entry name" value="RecX_HTH_3rd"/>
</dbReference>
<feature type="domain" description="RecX third three-helical" evidence="7">
    <location>
        <begin position="216"/>
        <end position="264"/>
    </location>
</feature>
<evidence type="ECO:0000256" key="2">
    <source>
        <dbReference type="ARBA" id="ARBA00009695"/>
    </source>
</evidence>